<dbReference type="EC" id="3.2.1.23" evidence="3"/>
<dbReference type="GO" id="GO:0004565">
    <property type="term" value="F:beta-galactosidase activity"/>
    <property type="evidence" value="ECO:0007669"/>
    <property type="project" value="UniProtKB-EC"/>
</dbReference>
<dbReference type="SUPFAM" id="SSF49303">
    <property type="entry name" value="beta-Galactosidase/glucuronidase domain"/>
    <property type="match status" value="1"/>
</dbReference>
<dbReference type="EMBL" id="CDPU01000061">
    <property type="protein sequence ID" value="CEO56118.1"/>
    <property type="molecule type" value="Genomic_DNA"/>
</dbReference>
<dbReference type="InterPro" id="IPR006101">
    <property type="entry name" value="Glyco_hydro_2"/>
</dbReference>
<dbReference type="InterPro" id="IPR008979">
    <property type="entry name" value="Galactose-bd-like_sf"/>
</dbReference>
<feature type="domain" description="Glycosyl hydrolases family 2 sugar binding" evidence="7">
    <location>
        <begin position="39"/>
        <end position="175"/>
    </location>
</feature>
<dbReference type="Gene3D" id="2.60.120.260">
    <property type="entry name" value="Galactose-binding domain-like"/>
    <property type="match status" value="1"/>
</dbReference>
<dbReference type="PANTHER" id="PTHR46323:SF2">
    <property type="entry name" value="BETA-GALACTOSIDASE"/>
    <property type="match status" value="1"/>
</dbReference>
<evidence type="ECO:0000256" key="1">
    <source>
        <dbReference type="ARBA" id="ARBA00001412"/>
    </source>
</evidence>
<name>A0A0B7KEV6_BIOOC</name>
<evidence type="ECO:0000256" key="3">
    <source>
        <dbReference type="ARBA" id="ARBA00012756"/>
    </source>
</evidence>
<comment type="similarity">
    <text evidence="2">Belongs to the glycosyl hydrolase 2 family.</text>
</comment>
<gene>
    <name evidence="8" type="ORF">BN869_000012176_1</name>
</gene>
<evidence type="ECO:0000259" key="6">
    <source>
        <dbReference type="Pfam" id="PF02836"/>
    </source>
</evidence>
<dbReference type="SUPFAM" id="SSF51445">
    <property type="entry name" value="(Trans)glycosidases"/>
    <property type="match status" value="1"/>
</dbReference>
<keyword evidence="4" id="KW-0378">Hydrolase</keyword>
<dbReference type="Gene3D" id="3.20.20.80">
    <property type="entry name" value="Glycosidases"/>
    <property type="match status" value="2"/>
</dbReference>
<sequence>MSFPKQQPDWCNLDIIHRNALPPAGSLLLEDLDPVTWANIEVPGMWQLQGYGRPICTNVNYPFPVDPPNIPILNETGSYWRQFTTPRDWKGQQIRLRFEGVDNAFHVWANDKEVGYSQGSRNASEFDISQFLAEAGATNTLAVRVYEFCDGSCLERQDHWLLSGIFRDVYLVAFPTVSIVDFTIRPQVDESLAKVSIHVNVSLQGGQGEDVVVELHSPRLQEMRMKPSEDGTMVVEGPTLNTVIMTVQGSSIAQRVGFRRIERKSANFLVNRKPLILYRINHHEHHHLYGCALPFDNIRADLILIKQHNINALRCSHQPNNPRLYGVCGEVGIYVMAEADIETHGFNTVERTAIKDADIMDGRELQKLSFSQAKRWTSDNPEWRAAYMDRAVQLVKRFQNYTSVIFWSLGNEAFYGANHAAIVMYATPDELCKFVAHHTGRPLIQCEYGHAMGNGPGGQANYIELYRSEPLLQGGYIWEWCSHGLLKREGKLTYFAYVANFEDSPNDRDFVMDGLVFSDHSPTPGLLEYRKVIEPVTIKLEDDKEEKENRV</sequence>
<feature type="domain" description="Glycoside hydrolase family 2 catalytic" evidence="6">
    <location>
        <begin position="264"/>
        <end position="426"/>
    </location>
</feature>
<protein>
    <recommendedName>
        <fullName evidence="3">beta-galactosidase</fullName>
        <ecNumber evidence="3">3.2.1.23</ecNumber>
    </recommendedName>
</protein>
<dbReference type="GO" id="GO:0009341">
    <property type="term" value="C:beta-galactosidase complex"/>
    <property type="evidence" value="ECO:0007669"/>
    <property type="project" value="TreeGrafter"/>
</dbReference>
<dbReference type="AlphaFoldDB" id="A0A0B7KEV6"/>
<dbReference type="InterPro" id="IPR036156">
    <property type="entry name" value="Beta-gal/glucu_dom_sf"/>
</dbReference>
<accession>A0A0B7KEV6</accession>
<proteinExistence type="inferred from homology"/>
<evidence type="ECO:0000313" key="8">
    <source>
        <dbReference type="EMBL" id="CEO56118.1"/>
    </source>
</evidence>
<dbReference type="PANTHER" id="PTHR46323">
    <property type="entry name" value="BETA-GALACTOSIDASE"/>
    <property type="match status" value="1"/>
</dbReference>
<dbReference type="InterPro" id="IPR006104">
    <property type="entry name" value="Glyco_hydro_2_N"/>
</dbReference>
<dbReference type="InterPro" id="IPR006103">
    <property type="entry name" value="Glyco_hydro_2_cat"/>
</dbReference>
<feature type="domain" description="Glycoside hydrolase family 2 catalytic" evidence="6">
    <location>
        <begin position="438"/>
        <end position="537"/>
    </location>
</feature>
<dbReference type="Pfam" id="PF02837">
    <property type="entry name" value="Glyco_hydro_2_N"/>
    <property type="match status" value="1"/>
</dbReference>
<dbReference type="SUPFAM" id="SSF49785">
    <property type="entry name" value="Galactose-binding domain-like"/>
    <property type="match status" value="1"/>
</dbReference>
<evidence type="ECO:0000259" key="7">
    <source>
        <dbReference type="Pfam" id="PF02837"/>
    </source>
</evidence>
<evidence type="ECO:0000256" key="2">
    <source>
        <dbReference type="ARBA" id="ARBA00007401"/>
    </source>
</evidence>
<comment type="catalytic activity">
    <reaction evidence="1">
        <text>Hydrolysis of terminal non-reducing beta-D-galactose residues in beta-D-galactosides.</text>
        <dbReference type="EC" id="3.2.1.23"/>
    </reaction>
</comment>
<dbReference type="Pfam" id="PF02836">
    <property type="entry name" value="Glyco_hydro_2_C"/>
    <property type="match status" value="2"/>
</dbReference>
<dbReference type="PRINTS" id="PR00132">
    <property type="entry name" value="GLHYDRLASE2"/>
</dbReference>
<keyword evidence="5" id="KW-0326">Glycosidase</keyword>
<dbReference type="InterPro" id="IPR050347">
    <property type="entry name" value="Bact_Beta-galactosidase"/>
</dbReference>
<reference evidence="8" key="1">
    <citation type="submission" date="2015-01" db="EMBL/GenBank/DDBJ databases">
        <authorList>
            <person name="Durling Mikael"/>
        </authorList>
    </citation>
    <scope>NUCLEOTIDE SEQUENCE</scope>
</reference>
<dbReference type="InterPro" id="IPR017853">
    <property type="entry name" value="GH"/>
</dbReference>
<dbReference type="GO" id="GO:0005990">
    <property type="term" value="P:lactose catabolic process"/>
    <property type="evidence" value="ECO:0007669"/>
    <property type="project" value="TreeGrafter"/>
</dbReference>
<evidence type="ECO:0000256" key="4">
    <source>
        <dbReference type="ARBA" id="ARBA00022801"/>
    </source>
</evidence>
<evidence type="ECO:0000256" key="5">
    <source>
        <dbReference type="ARBA" id="ARBA00023295"/>
    </source>
</evidence>
<organism evidence="8">
    <name type="scientific">Bionectria ochroleuca</name>
    <name type="common">Gliocladium roseum</name>
    <dbReference type="NCBI Taxonomy" id="29856"/>
    <lineage>
        <taxon>Eukaryota</taxon>
        <taxon>Fungi</taxon>
        <taxon>Dikarya</taxon>
        <taxon>Ascomycota</taxon>
        <taxon>Pezizomycotina</taxon>
        <taxon>Sordariomycetes</taxon>
        <taxon>Hypocreomycetidae</taxon>
        <taxon>Hypocreales</taxon>
        <taxon>Bionectriaceae</taxon>
        <taxon>Clonostachys</taxon>
    </lineage>
</organism>